<evidence type="ECO:0000256" key="1">
    <source>
        <dbReference type="ARBA" id="ARBA00009183"/>
    </source>
</evidence>
<name>A0A9W7DVY7_9STRA</name>
<evidence type="ECO:0008006" key="9">
    <source>
        <dbReference type="Google" id="ProtNLM"/>
    </source>
</evidence>
<keyword evidence="4" id="KW-0521">NADP</keyword>
<dbReference type="OrthoDB" id="66881at2759"/>
<sequence length="471" mass="52352">MLRIILIVLVALTLTTQLEAMAHPVTTTSVAVIGSGAAGLACARQFSKILPNLTLDVFEKSEDLGGVWNYNGRQDAPMYKNLRTNLPKELMGYREFPFTKKYTNDEESYVTHNDVQTYLKSYCDNFNLRSYIKFNTKIDKVTYDANDLKASTSNPKLYPKLKVDYTNGDGTKSSKVYDHVVVANGHYARPSIPSNLQNLFSKFNKKAMHAITYDEPDVETYGEKVVICIGGRASGSDIAREISSVAKKVYVSDSASSNTSEGNVHTCARTAGLADDGFTILLEDGTSLSDVDVVVFCTGYDYAFPFLEDTNVDLSFVTGERRVGLLYKQLFHATHPTLSFIGLPHSVVPFPLFELQAEAVAQVAKDRFEGGFAGRQERLEAGKTQFESGGPGDKNRVVDTHYVGDYQWEYCREMAKLGKVYNEELEGYLLSNKGLYDTAGEERKACAAGGNDTYRRTRFSRDIGANLWDQL</sequence>
<comment type="similarity">
    <text evidence="1">Belongs to the FMO family.</text>
</comment>
<evidence type="ECO:0000256" key="4">
    <source>
        <dbReference type="ARBA" id="ARBA00022857"/>
    </source>
</evidence>
<dbReference type="EMBL" id="BRXW01000478">
    <property type="protein sequence ID" value="GMH58384.1"/>
    <property type="molecule type" value="Genomic_DNA"/>
</dbReference>
<evidence type="ECO:0000256" key="2">
    <source>
        <dbReference type="ARBA" id="ARBA00022630"/>
    </source>
</evidence>
<dbReference type="GO" id="GO:0050661">
    <property type="term" value="F:NADP binding"/>
    <property type="evidence" value="ECO:0007669"/>
    <property type="project" value="InterPro"/>
</dbReference>
<dbReference type="SUPFAM" id="SSF51905">
    <property type="entry name" value="FAD/NAD(P)-binding domain"/>
    <property type="match status" value="2"/>
</dbReference>
<dbReference type="AlphaFoldDB" id="A0A9W7DVY7"/>
<proteinExistence type="inferred from homology"/>
<keyword evidence="5" id="KW-0560">Oxidoreductase</keyword>
<keyword evidence="2" id="KW-0285">Flavoprotein</keyword>
<dbReference type="Pfam" id="PF00743">
    <property type="entry name" value="FMO-like"/>
    <property type="match status" value="2"/>
</dbReference>
<organism evidence="7 8">
    <name type="scientific">Triparma laevis f. longispina</name>
    <dbReference type="NCBI Taxonomy" id="1714387"/>
    <lineage>
        <taxon>Eukaryota</taxon>
        <taxon>Sar</taxon>
        <taxon>Stramenopiles</taxon>
        <taxon>Ochrophyta</taxon>
        <taxon>Bolidophyceae</taxon>
        <taxon>Parmales</taxon>
        <taxon>Triparmaceae</taxon>
        <taxon>Triparma</taxon>
    </lineage>
</organism>
<keyword evidence="8" id="KW-1185">Reference proteome</keyword>
<dbReference type="Proteomes" id="UP001165122">
    <property type="component" value="Unassembled WGS sequence"/>
</dbReference>
<accession>A0A9W7DVY7</accession>
<evidence type="ECO:0000313" key="7">
    <source>
        <dbReference type="EMBL" id="GMH58384.1"/>
    </source>
</evidence>
<gene>
    <name evidence="7" type="ORF">TrLO_g7377</name>
</gene>
<dbReference type="InterPro" id="IPR036188">
    <property type="entry name" value="FAD/NAD-bd_sf"/>
</dbReference>
<evidence type="ECO:0000256" key="5">
    <source>
        <dbReference type="ARBA" id="ARBA00023002"/>
    </source>
</evidence>
<evidence type="ECO:0000256" key="3">
    <source>
        <dbReference type="ARBA" id="ARBA00022827"/>
    </source>
</evidence>
<dbReference type="PRINTS" id="PR00370">
    <property type="entry name" value="FMOXYGENASE"/>
</dbReference>
<reference evidence="8" key="1">
    <citation type="journal article" date="2023" name="Commun. Biol.">
        <title>Genome analysis of Parmales, the sister group of diatoms, reveals the evolutionary specialization of diatoms from phago-mixotrophs to photoautotrophs.</title>
        <authorList>
            <person name="Ban H."/>
            <person name="Sato S."/>
            <person name="Yoshikawa S."/>
            <person name="Yamada K."/>
            <person name="Nakamura Y."/>
            <person name="Ichinomiya M."/>
            <person name="Sato N."/>
            <person name="Blanc-Mathieu R."/>
            <person name="Endo H."/>
            <person name="Kuwata A."/>
            <person name="Ogata H."/>
        </authorList>
    </citation>
    <scope>NUCLEOTIDE SEQUENCE [LARGE SCALE GENOMIC DNA]</scope>
    <source>
        <strain evidence="8">NIES 3700</strain>
    </source>
</reference>
<dbReference type="GO" id="GO:0050660">
    <property type="term" value="F:flavin adenine dinucleotide binding"/>
    <property type="evidence" value="ECO:0007669"/>
    <property type="project" value="InterPro"/>
</dbReference>
<feature type="chain" id="PRO_5040824609" description="Flavin-containing monooxygenase" evidence="6">
    <location>
        <begin position="21"/>
        <end position="471"/>
    </location>
</feature>
<evidence type="ECO:0000313" key="8">
    <source>
        <dbReference type="Proteomes" id="UP001165122"/>
    </source>
</evidence>
<keyword evidence="3" id="KW-0274">FAD</keyword>
<evidence type="ECO:0000256" key="6">
    <source>
        <dbReference type="SAM" id="SignalP"/>
    </source>
</evidence>
<keyword evidence="6" id="KW-0732">Signal</keyword>
<dbReference type="InterPro" id="IPR050346">
    <property type="entry name" value="FMO-like"/>
</dbReference>
<comment type="caution">
    <text evidence="7">The sequence shown here is derived from an EMBL/GenBank/DDBJ whole genome shotgun (WGS) entry which is preliminary data.</text>
</comment>
<dbReference type="InterPro" id="IPR020946">
    <property type="entry name" value="Flavin_mOase-like"/>
</dbReference>
<dbReference type="InterPro" id="IPR000960">
    <property type="entry name" value="Flavin_mOase"/>
</dbReference>
<dbReference type="Gene3D" id="3.50.50.60">
    <property type="entry name" value="FAD/NAD(P)-binding domain"/>
    <property type="match status" value="2"/>
</dbReference>
<protein>
    <recommendedName>
        <fullName evidence="9">Flavin-containing monooxygenase</fullName>
    </recommendedName>
</protein>
<feature type="signal peptide" evidence="6">
    <location>
        <begin position="1"/>
        <end position="20"/>
    </location>
</feature>
<dbReference type="PANTHER" id="PTHR23023">
    <property type="entry name" value="DIMETHYLANILINE MONOOXYGENASE"/>
    <property type="match status" value="1"/>
</dbReference>
<dbReference type="GO" id="GO:0004499">
    <property type="term" value="F:N,N-dimethylaniline monooxygenase activity"/>
    <property type="evidence" value="ECO:0007669"/>
    <property type="project" value="InterPro"/>
</dbReference>